<organism evidence="1 2">
    <name type="scientific">Mucuna pruriens</name>
    <name type="common">Velvet bean</name>
    <name type="synonym">Dolichos pruriens</name>
    <dbReference type="NCBI Taxonomy" id="157652"/>
    <lineage>
        <taxon>Eukaryota</taxon>
        <taxon>Viridiplantae</taxon>
        <taxon>Streptophyta</taxon>
        <taxon>Embryophyta</taxon>
        <taxon>Tracheophyta</taxon>
        <taxon>Spermatophyta</taxon>
        <taxon>Magnoliopsida</taxon>
        <taxon>eudicotyledons</taxon>
        <taxon>Gunneridae</taxon>
        <taxon>Pentapetalae</taxon>
        <taxon>rosids</taxon>
        <taxon>fabids</taxon>
        <taxon>Fabales</taxon>
        <taxon>Fabaceae</taxon>
        <taxon>Papilionoideae</taxon>
        <taxon>50 kb inversion clade</taxon>
        <taxon>NPAAA clade</taxon>
        <taxon>indigoferoid/millettioid clade</taxon>
        <taxon>Phaseoleae</taxon>
        <taxon>Mucuna</taxon>
    </lineage>
</organism>
<dbReference type="OrthoDB" id="1746852at2759"/>
<accession>A0A371EC98</accession>
<dbReference type="EMBL" id="QJKJ01014777">
    <property type="protein sequence ID" value="RDX63658.1"/>
    <property type="molecule type" value="Genomic_DNA"/>
</dbReference>
<name>A0A371EC98_MUCPR</name>
<proteinExistence type="predicted"/>
<keyword evidence="2" id="KW-1185">Reference proteome</keyword>
<protein>
    <submittedName>
        <fullName evidence="1">Uncharacterized protein</fullName>
    </submittedName>
</protein>
<comment type="caution">
    <text evidence="1">The sequence shown here is derived from an EMBL/GenBank/DDBJ whole genome shotgun (WGS) entry which is preliminary data.</text>
</comment>
<evidence type="ECO:0000313" key="2">
    <source>
        <dbReference type="Proteomes" id="UP000257109"/>
    </source>
</evidence>
<evidence type="ECO:0000313" key="1">
    <source>
        <dbReference type="EMBL" id="RDX63658.1"/>
    </source>
</evidence>
<reference evidence="1" key="1">
    <citation type="submission" date="2018-05" db="EMBL/GenBank/DDBJ databases">
        <title>Draft genome of Mucuna pruriens seed.</title>
        <authorList>
            <person name="Nnadi N.E."/>
            <person name="Vos R."/>
            <person name="Hasami M.H."/>
            <person name="Devisetty U.K."/>
            <person name="Aguiy J.C."/>
        </authorList>
    </citation>
    <scope>NUCLEOTIDE SEQUENCE [LARGE SCALE GENOMIC DNA]</scope>
    <source>
        <strain evidence="1">JCA_2017</strain>
    </source>
</reference>
<dbReference type="AlphaFoldDB" id="A0A371EC98"/>
<dbReference type="Proteomes" id="UP000257109">
    <property type="component" value="Unassembled WGS sequence"/>
</dbReference>
<sequence>MVIIVEVANFVVKKLVGFLSERVDTRGYIDLLTTFNNEKTMRTIFVRYLVIIVETSDNILISRPMLNALGTIVSMPHLVMKFSFSNHRIMNI</sequence>
<feature type="non-terminal residue" evidence="1">
    <location>
        <position position="1"/>
    </location>
</feature>
<gene>
    <name evidence="1" type="ORF">CR513_57887</name>
</gene>